<organism evidence="2 3">
    <name type="scientific">Pseudomonas coleopterorum</name>
    <dbReference type="NCBI Taxonomy" id="1605838"/>
    <lineage>
        <taxon>Bacteria</taxon>
        <taxon>Pseudomonadati</taxon>
        <taxon>Pseudomonadota</taxon>
        <taxon>Gammaproteobacteria</taxon>
        <taxon>Pseudomonadales</taxon>
        <taxon>Pseudomonadaceae</taxon>
        <taxon>Pseudomonas</taxon>
    </lineage>
</organism>
<gene>
    <name evidence="2" type="ORF">IFT38_15825</name>
</gene>
<keyword evidence="1" id="KW-0175">Coiled coil</keyword>
<comment type="caution">
    <text evidence="2">The sequence shown here is derived from an EMBL/GenBank/DDBJ whole genome shotgun (WGS) entry which is preliminary data.</text>
</comment>
<dbReference type="EMBL" id="JACYWZ010000006">
    <property type="protein sequence ID" value="MBD8771014.1"/>
    <property type="molecule type" value="Genomic_DNA"/>
</dbReference>
<protein>
    <submittedName>
        <fullName evidence="2">Uncharacterized protein</fullName>
    </submittedName>
</protein>
<feature type="coiled-coil region" evidence="1">
    <location>
        <begin position="14"/>
        <end position="48"/>
    </location>
</feature>
<proteinExistence type="predicted"/>
<evidence type="ECO:0000313" key="2">
    <source>
        <dbReference type="EMBL" id="MBD8771014.1"/>
    </source>
</evidence>
<evidence type="ECO:0000313" key="3">
    <source>
        <dbReference type="Proteomes" id="UP000620025"/>
    </source>
</evidence>
<dbReference type="RefSeq" id="WP_192068621.1">
    <property type="nucleotide sequence ID" value="NZ_JACYWY010000001.1"/>
</dbReference>
<reference evidence="2 3" key="1">
    <citation type="journal article" date="2020" name="FEMS Microbiol. Ecol.">
        <title>Temporal dynamics of bacterial communities during seed development and maturation.</title>
        <authorList>
            <person name="Chesneau G."/>
            <person name="Torres-Cortes G."/>
            <person name="Briand M."/>
            <person name="Darrasse A."/>
            <person name="Preveaux A."/>
            <person name="Marais C."/>
            <person name="Jacques M.A."/>
            <person name="Shade A."/>
            <person name="Barret M."/>
        </authorList>
    </citation>
    <scope>NUCLEOTIDE SEQUENCE [LARGE SCALE GENOMIC DNA]</scope>
    <source>
        <strain evidence="2 3">CFBP13599</strain>
    </source>
</reference>
<name>A0ABR9C2X2_9PSED</name>
<keyword evidence="3" id="KW-1185">Reference proteome</keyword>
<dbReference type="Proteomes" id="UP000620025">
    <property type="component" value="Unassembled WGS sequence"/>
</dbReference>
<accession>A0ABR9C2X2</accession>
<sequence length="116" mass="13512">MLKDEAGKVVVVTQKEISIRKEEEKKRVEKLAKEAQEIKSLYAQAYRDCNDKSYAKYGSESAISIEYIFNSYTKTCNMITMTGDKDRDGTYRDNFTITYGVAFVRDIPDYMLVYRE</sequence>
<evidence type="ECO:0000256" key="1">
    <source>
        <dbReference type="SAM" id="Coils"/>
    </source>
</evidence>